<accession>A0A1M3L293</accession>
<dbReference type="InterPro" id="IPR010664">
    <property type="entry name" value="LipoPS_assembly_LptC-rel"/>
</dbReference>
<sequence>MRRPLVLLVALAVTAGLAGCYQHSGPVRRGPDSTEGQPAHISYNVRVRFTDSIRTKAILQSAVARLWEDRQETTLGDTVIVDFFSATSGRRMARLTADSAIIDDRTKNMVAIGNVIVWSDSSRTSLSTTRLVWDNSRERFSTTEYVRIVSPKETIEGEGFESDQYLTSYRIFKFRVRGEQR</sequence>
<gene>
    <name evidence="2" type="ORF">BGO89_02695</name>
</gene>
<evidence type="ECO:0000256" key="1">
    <source>
        <dbReference type="SAM" id="SignalP"/>
    </source>
</evidence>
<dbReference type="Pfam" id="PF06835">
    <property type="entry name" value="LptC"/>
    <property type="match status" value="1"/>
</dbReference>
<dbReference type="Gene3D" id="2.60.450.10">
    <property type="entry name" value="Lipopolysaccharide (LPS) transport protein A like domain"/>
    <property type="match status" value="1"/>
</dbReference>
<dbReference type="PROSITE" id="PS51257">
    <property type="entry name" value="PROKAR_LIPOPROTEIN"/>
    <property type="match status" value="1"/>
</dbReference>
<keyword evidence="1" id="KW-0732">Signal</keyword>
<feature type="chain" id="PRO_5013086935" evidence="1">
    <location>
        <begin position="19"/>
        <end position="181"/>
    </location>
</feature>
<evidence type="ECO:0000313" key="2">
    <source>
        <dbReference type="EMBL" id="OJX59344.1"/>
    </source>
</evidence>
<dbReference type="STRING" id="1895771.BGO89_02695"/>
<dbReference type="EMBL" id="MKVH01000013">
    <property type="protein sequence ID" value="OJX59344.1"/>
    <property type="molecule type" value="Genomic_DNA"/>
</dbReference>
<name>A0A1M3L293_9BACT</name>
<comment type="caution">
    <text evidence="2">The sequence shown here is derived from an EMBL/GenBank/DDBJ whole genome shotgun (WGS) entry which is preliminary data.</text>
</comment>
<dbReference type="GO" id="GO:0005886">
    <property type="term" value="C:plasma membrane"/>
    <property type="evidence" value="ECO:0007669"/>
    <property type="project" value="InterPro"/>
</dbReference>
<dbReference type="NCBIfam" id="TIGR04409">
    <property type="entry name" value="LptC_YrbK"/>
    <property type="match status" value="1"/>
</dbReference>
<protein>
    <submittedName>
        <fullName evidence="2">LPS export ABC transporter periplasmic protein LptC</fullName>
    </submittedName>
</protein>
<dbReference type="AlphaFoldDB" id="A0A1M3L293"/>
<dbReference type="Proteomes" id="UP000184233">
    <property type="component" value="Unassembled WGS sequence"/>
</dbReference>
<dbReference type="GO" id="GO:0015221">
    <property type="term" value="F:lipopolysaccharide transmembrane transporter activity"/>
    <property type="evidence" value="ECO:0007669"/>
    <property type="project" value="InterPro"/>
</dbReference>
<reference evidence="2 3" key="1">
    <citation type="submission" date="2016-09" db="EMBL/GenBank/DDBJ databases">
        <title>Genome-resolved meta-omics ties microbial dynamics to process performance in biotechnology for thiocyanate degradation.</title>
        <authorList>
            <person name="Kantor R.S."/>
            <person name="Huddy R.J."/>
            <person name="Iyer R."/>
            <person name="Thomas B.C."/>
            <person name="Brown C.T."/>
            <person name="Anantharaman K."/>
            <person name="Tringe S."/>
            <person name="Hettich R.L."/>
            <person name="Harrison S.T."/>
            <person name="Banfield J.F."/>
        </authorList>
    </citation>
    <scope>NUCLEOTIDE SEQUENCE [LARGE SCALE GENOMIC DNA]</scope>
    <source>
        <strain evidence="2">59-99</strain>
    </source>
</reference>
<evidence type="ECO:0000313" key="3">
    <source>
        <dbReference type="Proteomes" id="UP000184233"/>
    </source>
</evidence>
<feature type="signal peptide" evidence="1">
    <location>
        <begin position="1"/>
        <end position="18"/>
    </location>
</feature>
<dbReference type="InterPro" id="IPR026265">
    <property type="entry name" value="LptC"/>
</dbReference>
<organism evidence="2 3">
    <name type="scientific">Candidatus Kapaibacterium thiocyanatum</name>
    <dbReference type="NCBI Taxonomy" id="1895771"/>
    <lineage>
        <taxon>Bacteria</taxon>
        <taxon>Pseudomonadati</taxon>
        <taxon>Candidatus Kapaibacteriota</taxon>
        <taxon>Candidatus Kapaibacteriia</taxon>
        <taxon>Candidatus Kapaibacteriales</taxon>
        <taxon>Candidatus Kapaibacteriaceae</taxon>
        <taxon>Candidatus Kapaibacterium</taxon>
    </lineage>
</organism>
<proteinExistence type="predicted"/>